<dbReference type="SUPFAM" id="SSF82282">
    <property type="entry name" value="Homocysteine S-methyltransferase"/>
    <property type="match status" value="1"/>
</dbReference>
<keyword evidence="2 3" id="KW-0808">Transferase</keyword>
<feature type="domain" description="Hcy-binding" evidence="4">
    <location>
        <begin position="7"/>
        <end position="354"/>
    </location>
</feature>
<evidence type="ECO:0000256" key="2">
    <source>
        <dbReference type="ARBA" id="ARBA00022679"/>
    </source>
</evidence>
<evidence type="ECO:0000313" key="5">
    <source>
        <dbReference type="EMBL" id="KAK3933852.1"/>
    </source>
</evidence>
<feature type="binding site" evidence="3">
    <location>
        <position position="339"/>
    </location>
    <ligand>
        <name>Zn(2+)</name>
        <dbReference type="ChEBI" id="CHEBI:29105"/>
    </ligand>
</feature>
<dbReference type="Pfam" id="PF02574">
    <property type="entry name" value="S-methyl_trans"/>
    <property type="match status" value="1"/>
</dbReference>
<dbReference type="InterPro" id="IPR036589">
    <property type="entry name" value="HCY_dom_sf"/>
</dbReference>
<evidence type="ECO:0000256" key="1">
    <source>
        <dbReference type="ARBA" id="ARBA00022603"/>
    </source>
</evidence>
<dbReference type="PANTHER" id="PTHR11103:SF10">
    <property type="entry name" value="HOMOCYSTEINE S-METHYLTRANSFERASE 1-RELATED"/>
    <property type="match status" value="1"/>
</dbReference>
<dbReference type="GO" id="GO:0046872">
    <property type="term" value="F:metal ion binding"/>
    <property type="evidence" value="ECO:0007669"/>
    <property type="project" value="UniProtKB-KW"/>
</dbReference>
<evidence type="ECO:0000259" key="4">
    <source>
        <dbReference type="PROSITE" id="PS50970"/>
    </source>
</evidence>
<evidence type="ECO:0000313" key="6">
    <source>
        <dbReference type="Proteomes" id="UP001303473"/>
    </source>
</evidence>
<keyword evidence="3" id="KW-0479">Metal-binding</keyword>
<dbReference type="Gene3D" id="3.20.20.330">
    <property type="entry name" value="Homocysteine-binding-like domain"/>
    <property type="match status" value="1"/>
</dbReference>
<comment type="caution">
    <text evidence="5">The sequence shown here is derived from an EMBL/GenBank/DDBJ whole genome shotgun (WGS) entry which is preliminary data.</text>
</comment>
<evidence type="ECO:0000256" key="3">
    <source>
        <dbReference type="PROSITE-ProRule" id="PRU00333"/>
    </source>
</evidence>
<keyword evidence="6" id="KW-1185">Reference proteome</keyword>
<feature type="binding site" evidence="3">
    <location>
        <position position="340"/>
    </location>
    <ligand>
        <name>Zn(2+)</name>
        <dbReference type="ChEBI" id="CHEBI:29105"/>
    </ligand>
</feature>
<comment type="cofactor">
    <cofactor evidence="3">
        <name>Zn(2+)</name>
        <dbReference type="ChEBI" id="CHEBI:29105"/>
    </cofactor>
</comment>
<proteinExistence type="predicted"/>
<dbReference type="Proteomes" id="UP001303473">
    <property type="component" value="Unassembled WGS sequence"/>
</dbReference>
<name>A0AAN6MXS1_9PEZI</name>
<keyword evidence="3" id="KW-0862">Zinc</keyword>
<dbReference type="InterPro" id="IPR003726">
    <property type="entry name" value="HCY_dom"/>
</dbReference>
<protein>
    <submittedName>
        <fullName evidence="5">Homocysteine S-methyltransferase</fullName>
    </submittedName>
</protein>
<dbReference type="GO" id="GO:0032259">
    <property type="term" value="P:methylation"/>
    <property type="evidence" value="ECO:0007669"/>
    <property type="project" value="UniProtKB-KW"/>
</dbReference>
<keyword evidence="1 3" id="KW-0489">Methyltransferase</keyword>
<dbReference type="AlphaFoldDB" id="A0AAN6MXS1"/>
<dbReference type="EMBL" id="MU854057">
    <property type="protein sequence ID" value="KAK3933852.1"/>
    <property type="molecule type" value="Genomic_DNA"/>
</dbReference>
<sequence>MVGNNRNNPNNGNQEKGILFLDGGLGTSLEDKYGVKFSESTPLWSSHLVLTDPETLLSCQRDFAQVPVDILQTATYQISVKALASTITQYPDGEVDVYSFLRKAVDIAKTAALPSTKIALSLGPYGASMIPSTEYTGRYDPEHGSVDALEQWHLDRLGLFRFAGVFDRPGVSYIAFETIPRLDEISAVRKAHSQIGLPAAEVPFWISCVYPGDGDTLPDGADVKDVVRAMLQTQPGQTTRPWGIGINCTKIWKLPALVQKYEDAIKTMMGTGELKEEDWPALVLYPDGTNGEVYNPTSKTWERPAGVSGPEIPWETQLSEIVLRAKARRVWRQIVVGGCCKASHEDIRRLREAVESQLG</sequence>
<dbReference type="PROSITE" id="PS50970">
    <property type="entry name" value="HCY"/>
    <property type="match status" value="1"/>
</dbReference>
<gene>
    <name evidence="5" type="ORF">QBC46DRAFT_401084</name>
</gene>
<accession>A0AAN6MXS1</accession>
<dbReference type="GO" id="GO:0008168">
    <property type="term" value="F:methyltransferase activity"/>
    <property type="evidence" value="ECO:0007669"/>
    <property type="project" value="UniProtKB-UniRule"/>
</dbReference>
<feature type="binding site" evidence="3">
    <location>
        <position position="248"/>
    </location>
    <ligand>
        <name>Zn(2+)</name>
        <dbReference type="ChEBI" id="CHEBI:29105"/>
    </ligand>
</feature>
<dbReference type="PANTHER" id="PTHR11103">
    <property type="entry name" value="SLR1189 PROTEIN"/>
    <property type="match status" value="1"/>
</dbReference>
<organism evidence="5 6">
    <name type="scientific">Diplogelasinospora grovesii</name>
    <dbReference type="NCBI Taxonomy" id="303347"/>
    <lineage>
        <taxon>Eukaryota</taxon>
        <taxon>Fungi</taxon>
        <taxon>Dikarya</taxon>
        <taxon>Ascomycota</taxon>
        <taxon>Pezizomycotina</taxon>
        <taxon>Sordariomycetes</taxon>
        <taxon>Sordariomycetidae</taxon>
        <taxon>Sordariales</taxon>
        <taxon>Diplogelasinosporaceae</taxon>
        <taxon>Diplogelasinospora</taxon>
    </lineage>
</organism>
<reference evidence="6" key="1">
    <citation type="journal article" date="2023" name="Mol. Phylogenet. Evol.">
        <title>Genome-scale phylogeny and comparative genomics of the fungal order Sordariales.</title>
        <authorList>
            <person name="Hensen N."/>
            <person name="Bonometti L."/>
            <person name="Westerberg I."/>
            <person name="Brannstrom I.O."/>
            <person name="Guillou S."/>
            <person name="Cros-Aarteil S."/>
            <person name="Calhoun S."/>
            <person name="Haridas S."/>
            <person name="Kuo A."/>
            <person name="Mondo S."/>
            <person name="Pangilinan J."/>
            <person name="Riley R."/>
            <person name="LaButti K."/>
            <person name="Andreopoulos B."/>
            <person name="Lipzen A."/>
            <person name="Chen C."/>
            <person name="Yan M."/>
            <person name="Daum C."/>
            <person name="Ng V."/>
            <person name="Clum A."/>
            <person name="Steindorff A."/>
            <person name="Ohm R.A."/>
            <person name="Martin F."/>
            <person name="Silar P."/>
            <person name="Natvig D.O."/>
            <person name="Lalanne C."/>
            <person name="Gautier V."/>
            <person name="Ament-Velasquez S.L."/>
            <person name="Kruys A."/>
            <person name="Hutchinson M.I."/>
            <person name="Powell A.J."/>
            <person name="Barry K."/>
            <person name="Miller A.N."/>
            <person name="Grigoriev I.V."/>
            <person name="Debuchy R."/>
            <person name="Gladieux P."/>
            <person name="Hiltunen Thoren M."/>
            <person name="Johannesson H."/>
        </authorList>
    </citation>
    <scope>NUCLEOTIDE SEQUENCE [LARGE SCALE GENOMIC DNA]</scope>
    <source>
        <strain evidence="6">CBS 340.73</strain>
    </source>
</reference>